<dbReference type="AlphaFoldDB" id="A0A162ZHB3"/>
<gene>
    <name evidence="1" type="ORF">PHYBLDRAFT_152269</name>
</gene>
<dbReference type="RefSeq" id="XP_018284761.1">
    <property type="nucleotide sequence ID" value="XM_018432875.1"/>
</dbReference>
<dbReference type="InParanoid" id="A0A162ZHB3"/>
<dbReference type="Proteomes" id="UP000077315">
    <property type="component" value="Unassembled WGS sequence"/>
</dbReference>
<keyword evidence="2" id="KW-1185">Reference proteome</keyword>
<evidence type="ECO:0000313" key="1">
    <source>
        <dbReference type="EMBL" id="OAD66721.1"/>
    </source>
</evidence>
<protein>
    <submittedName>
        <fullName evidence="1">Uncharacterized protein</fullName>
    </submittedName>
</protein>
<evidence type="ECO:0000313" key="2">
    <source>
        <dbReference type="Proteomes" id="UP000077315"/>
    </source>
</evidence>
<accession>A0A162ZHB3</accession>
<dbReference type="GeneID" id="28993781"/>
<name>A0A162ZHB3_PHYB8</name>
<sequence length="56" mass="6050">MGINRVLTPNCKPLIKPLGFGGILFKSGNNTIATALVEFSGRINDKETLAQGLEQY</sequence>
<dbReference type="EMBL" id="KV441001">
    <property type="protein sequence ID" value="OAD66721.1"/>
    <property type="molecule type" value="Genomic_DNA"/>
</dbReference>
<dbReference type="VEuPathDB" id="FungiDB:PHYBLDRAFT_152269"/>
<proteinExistence type="predicted"/>
<reference evidence="2" key="1">
    <citation type="submission" date="2015-06" db="EMBL/GenBank/DDBJ databases">
        <title>Expansion of signal transduction pathways in fungi by whole-genome duplication.</title>
        <authorList>
            <consortium name="DOE Joint Genome Institute"/>
            <person name="Corrochano L.M."/>
            <person name="Kuo A."/>
            <person name="Marcet-Houben M."/>
            <person name="Polaino S."/>
            <person name="Salamov A."/>
            <person name="Villalobos J.M."/>
            <person name="Alvarez M.I."/>
            <person name="Avalos J."/>
            <person name="Benito E.P."/>
            <person name="Benoit I."/>
            <person name="Burger G."/>
            <person name="Camino L.P."/>
            <person name="Canovas D."/>
            <person name="Cerda-Olmedo E."/>
            <person name="Cheng J.-F."/>
            <person name="Dominguez A."/>
            <person name="Elias M."/>
            <person name="Eslava A.P."/>
            <person name="Glaser F."/>
            <person name="Grimwood J."/>
            <person name="Gutierrez G."/>
            <person name="Heitman J."/>
            <person name="Henrissat B."/>
            <person name="Iturriaga E.A."/>
            <person name="Lang B.F."/>
            <person name="Lavin J.L."/>
            <person name="Lee S."/>
            <person name="Li W."/>
            <person name="Lindquist E."/>
            <person name="Lopez-Garcia S."/>
            <person name="Luque E.M."/>
            <person name="Marcos A.T."/>
            <person name="Martin J."/>
            <person name="McCluskey K."/>
            <person name="Medina H.R."/>
            <person name="Miralles-Duran A."/>
            <person name="Miyazaki A."/>
            <person name="Munoz-Torres E."/>
            <person name="Oguiza J.A."/>
            <person name="Ohm R."/>
            <person name="Olmedo M."/>
            <person name="Orejas M."/>
            <person name="Ortiz-Castellanos L."/>
            <person name="Pisabarro A.G."/>
            <person name="Rodriguez-Romero J."/>
            <person name="Ruiz-Herrera J."/>
            <person name="Ruiz-Vazquez R."/>
            <person name="Sanz C."/>
            <person name="Schackwitz W."/>
            <person name="Schmutz J."/>
            <person name="Shahriari M."/>
            <person name="Shelest E."/>
            <person name="Silva-Franco F."/>
            <person name="Soanes D."/>
            <person name="Syed K."/>
            <person name="Tagua V.G."/>
            <person name="Talbot N.J."/>
            <person name="Thon M."/>
            <person name="De vries R.P."/>
            <person name="Wiebenga A."/>
            <person name="Yadav J.S."/>
            <person name="Braun E.L."/>
            <person name="Baker S."/>
            <person name="Garre V."/>
            <person name="Horwitz B."/>
            <person name="Torres-Martinez S."/>
            <person name="Idnurm A."/>
            <person name="Herrera-Estrella A."/>
            <person name="Gabaldon T."/>
            <person name="Grigoriev I.V."/>
        </authorList>
    </citation>
    <scope>NUCLEOTIDE SEQUENCE [LARGE SCALE GENOMIC DNA]</scope>
    <source>
        <strain evidence="2">NRRL 1555(-)</strain>
    </source>
</reference>
<organism evidence="1 2">
    <name type="scientific">Phycomyces blakesleeanus (strain ATCC 8743b / DSM 1359 / FGSC 10004 / NBRC 33097 / NRRL 1555)</name>
    <dbReference type="NCBI Taxonomy" id="763407"/>
    <lineage>
        <taxon>Eukaryota</taxon>
        <taxon>Fungi</taxon>
        <taxon>Fungi incertae sedis</taxon>
        <taxon>Mucoromycota</taxon>
        <taxon>Mucoromycotina</taxon>
        <taxon>Mucoromycetes</taxon>
        <taxon>Mucorales</taxon>
        <taxon>Phycomycetaceae</taxon>
        <taxon>Phycomyces</taxon>
    </lineage>
</organism>